<dbReference type="EMBL" id="MN739168">
    <property type="protein sequence ID" value="QHS92098.1"/>
    <property type="molecule type" value="Genomic_DNA"/>
</dbReference>
<dbReference type="SUPFAM" id="SSF82771">
    <property type="entry name" value="GIY-YIG endonuclease"/>
    <property type="match status" value="1"/>
</dbReference>
<evidence type="ECO:0000259" key="1">
    <source>
        <dbReference type="PROSITE" id="PS50164"/>
    </source>
</evidence>
<sequence length="154" mass="17476">MNTSVYILRLTTNKFYIGRSNNPIKRIEQHMAGKGTGWTKKYPPLCVEKIIPNVTVFDEDKFVKMYMAKYGLDKVRGGAYVQETLDVCQKGHILQEIRGSIDLCTICGCKNHYSKTCPHRNTEGCLRCGRSTHVSTACDAIYDVNGYEIEDKIN</sequence>
<dbReference type="GO" id="GO:0003676">
    <property type="term" value="F:nucleic acid binding"/>
    <property type="evidence" value="ECO:0007669"/>
    <property type="project" value="InterPro"/>
</dbReference>
<organism evidence="2">
    <name type="scientific">viral metagenome</name>
    <dbReference type="NCBI Taxonomy" id="1070528"/>
    <lineage>
        <taxon>unclassified sequences</taxon>
        <taxon>metagenomes</taxon>
        <taxon>organismal metagenomes</taxon>
    </lineage>
</organism>
<dbReference type="GO" id="GO:0008270">
    <property type="term" value="F:zinc ion binding"/>
    <property type="evidence" value="ECO:0007669"/>
    <property type="project" value="InterPro"/>
</dbReference>
<dbReference type="Gene3D" id="4.10.60.10">
    <property type="entry name" value="Zinc finger, CCHC-type"/>
    <property type="match status" value="1"/>
</dbReference>
<feature type="domain" description="GIY-YIG" evidence="1">
    <location>
        <begin position="1"/>
        <end position="76"/>
    </location>
</feature>
<dbReference type="PROSITE" id="PS50164">
    <property type="entry name" value="GIY_YIG"/>
    <property type="match status" value="1"/>
</dbReference>
<dbReference type="SUPFAM" id="SSF57756">
    <property type="entry name" value="Retrovirus zinc finger-like domains"/>
    <property type="match status" value="1"/>
</dbReference>
<protein>
    <recommendedName>
        <fullName evidence="1">GIY-YIG domain-containing protein</fullName>
    </recommendedName>
</protein>
<evidence type="ECO:0000313" key="2">
    <source>
        <dbReference type="EMBL" id="QHS92098.1"/>
    </source>
</evidence>
<dbReference type="InterPro" id="IPR035901">
    <property type="entry name" value="GIY-YIG_endonuc_sf"/>
</dbReference>
<dbReference type="InterPro" id="IPR000305">
    <property type="entry name" value="GIY-YIG_endonuc"/>
</dbReference>
<dbReference type="InterPro" id="IPR036875">
    <property type="entry name" value="Znf_CCHC_sf"/>
</dbReference>
<dbReference type="Gene3D" id="3.40.1440.10">
    <property type="entry name" value="GIY-YIG endonuclease"/>
    <property type="match status" value="1"/>
</dbReference>
<dbReference type="Pfam" id="PF01541">
    <property type="entry name" value="GIY-YIG"/>
    <property type="match status" value="1"/>
</dbReference>
<name>A0A6C0BL09_9ZZZZ</name>
<dbReference type="AlphaFoldDB" id="A0A6C0BL09"/>
<proteinExistence type="predicted"/>
<accession>A0A6C0BL09</accession>
<reference evidence="2" key="1">
    <citation type="journal article" date="2020" name="Nature">
        <title>Giant virus diversity and host interactions through global metagenomics.</title>
        <authorList>
            <person name="Schulz F."/>
            <person name="Roux S."/>
            <person name="Paez-Espino D."/>
            <person name="Jungbluth S."/>
            <person name="Walsh D.A."/>
            <person name="Denef V.J."/>
            <person name="McMahon K.D."/>
            <person name="Konstantinidis K.T."/>
            <person name="Eloe-Fadrosh E.A."/>
            <person name="Kyrpides N.C."/>
            <person name="Woyke T."/>
        </authorList>
    </citation>
    <scope>NUCLEOTIDE SEQUENCE</scope>
    <source>
        <strain evidence="2">GVMAG-M-3300013285-6</strain>
    </source>
</reference>